<proteinExistence type="predicted"/>
<sequence length="175" mass="19729">MNSSRFSVAAFTSLSSSQLKKQVYLDPTLPGAIGISLHIKKIQAKSSIDLQKFLLNILWSESPSPSPSSPYKISWNDIKSHYNSIDPASQPSNINSDVKDAVSDLQQQLAVANIDPLDENEFEDFFYDDFNDNKDCNFDSHSARLHRDGWTRQPFLSKLKRVKNKAKLQTKGLLP</sequence>
<dbReference type="Proteomes" id="UP000265703">
    <property type="component" value="Unassembled WGS sequence"/>
</dbReference>
<protein>
    <submittedName>
        <fullName evidence="1">Uncharacterized protein</fullName>
    </submittedName>
</protein>
<keyword evidence="2" id="KW-1185">Reference proteome</keyword>
<dbReference type="EMBL" id="QKYT01000543">
    <property type="protein sequence ID" value="RIA83772.1"/>
    <property type="molecule type" value="Genomic_DNA"/>
</dbReference>
<gene>
    <name evidence="1" type="ORF">C1645_833289</name>
</gene>
<evidence type="ECO:0000313" key="2">
    <source>
        <dbReference type="Proteomes" id="UP000265703"/>
    </source>
</evidence>
<name>A0A397SE23_9GLOM</name>
<accession>A0A397SE23</accession>
<reference evidence="1 2" key="1">
    <citation type="submission" date="2018-06" db="EMBL/GenBank/DDBJ databases">
        <title>Comparative genomics reveals the genomic features of Rhizophagus irregularis, R. cerebriforme, R. diaphanum and Gigaspora rosea, and their symbiotic lifestyle signature.</title>
        <authorList>
            <person name="Morin E."/>
            <person name="San Clemente H."/>
            <person name="Chen E.C.H."/>
            <person name="De La Providencia I."/>
            <person name="Hainaut M."/>
            <person name="Kuo A."/>
            <person name="Kohler A."/>
            <person name="Murat C."/>
            <person name="Tang N."/>
            <person name="Roy S."/>
            <person name="Loubradou J."/>
            <person name="Henrissat B."/>
            <person name="Grigoriev I.V."/>
            <person name="Corradi N."/>
            <person name="Roux C."/>
            <person name="Martin F.M."/>
        </authorList>
    </citation>
    <scope>NUCLEOTIDE SEQUENCE [LARGE SCALE GENOMIC DNA]</scope>
    <source>
        <strain evidence="1 2">DAOM 227022</strain>
    </source>
</reference>
<organism evidence="1 2">
    <name type="scientific">Glomus cerebriforme</name>
    <dbReference type="NCBI Taxonomy" id="658196"/>
    <lineage>
        <taxon>Eukaryota</taxon>
        <taxon>Fungi</taxon>
        <taxon>Fungi incertae sedis</taxon>
        <taxon>Mucoromycota</taxon>
        <taxon>Glomeromycotina</taxon>
        <taxon>Glomeromycetes</taxon>
        <taxon>Glomerales</taxon>
        <taxon>Glomeraceae</taxon>
        <taxon>Glomus</taxon>
    </lineage>
</organism>
<comment type="caution">
    <text evidence="1">The sequence shown here is derived from an EMBL/GenBank/DDBJ whole genome shotgun (WGS) entry which is preliminary data.</text>
</comment>
<evidence type="ECO:0000313" key="1">
    <source>
        <dbReference type="EMBL" id="RIA83772.1"/>
    </source>
</evidence>
<dbReference type="AlphaFoldDB" id="A0A397SE23"/>